<name>A0A9P6E077_9AGAM</name>
<dbReference type="Gene3D" id="3.30.450.20">
    <property type="entry name" value="PAS domain"/>
    <property type="match status" value="2"/>
</dbReference>
<evidence type="ECO:0000313" key="5">
    <source>
        <dbReference type="EMBL" id="KAF9517493.1"/>
    </source>
</evidence>
<dbReference type="EMBL" id="MU128931">
    <property type="protein sequence ID" value="KAF9517493.1"/>
    <property type="molecule type" value="Genomic_DNA"/>
</dbReference>
<gene>
    <name evidence="5" type="ORF">BS47DRAFT_1339326</name>
</gene>
<evidence type="ECO:0000259" key="4">
    <source>
        <dbReference type="PROSITE" id="PS50112"/>
    </source>
</evidence>
<dbReference type="Pfam" id="PF08448">
    <property type="entry name" value="PAS_4"/>
    <property type="match status" value="1"/>
</dbReference>
<evidence type="ECO:0000256" key="3">
    <source>
        <dbReference type="ARBA" id="ARBA00022991"/>
    </source>
</evidence>
<dbReference type="InterPro" id="IPR001610">
    <property type="entry name" value="PAC"/>
</dbReference>
<accession>A0A9P6E077</accession>
<feature type="domain" description="PAS" evidence="4">
    <location>
        <begin position="296"/>
        <end position="366"/>
    </location>
</feature>
<dbReference type="InterPro" id="IPR000014">
    <property type="entry name" value="PAS"/>
</dbReference>
<proteinExistence type="predicted"/>
<dbReference type="SMART" id="SM00091">
    <property type="entry name" value="PAS"/>
    <property type="match status" value="2"/>
</dbReference>
<dbReference type="AlphaFoldDB" id="A0A9P6E077"/>
<keyword evidence="3" id="KW-0157">Chromophore</keyword>
<dbReference type="PANTHER" id="PTHR47429">
    <property type="entry name" value="PROTEIN TWIN LOV 1"/>
    <property type="match status" value="1"/>
</dbReference>
<keyword evidence="1" id="KW-0285">Flavoprotein</keyword>
<organism evidence="5 6">
    <name type="scientific">Hydnum rufescens UP504</name>
    <dbReference type="NCBI Taxonomy" id="1448309"/>
    <lineage>
        <taxon>Eukaryota</taxon>
        <taxon>Fungi</taxon>
        <taxon>Dikarya</taxon>
        <taxon>Basidiomycota</taxon>
        <taxon>Agaricomycotina</taxon>
        <taxon>Agaricomycetes</taxon>
        <taxon>Cantharellales</taxon>
        <taxon>Hydnaceae</taxon>
        <taxon>Hydnum</taxon>
    </lineage>
</organism>
<evidence type="ECO:0000313" key="6">
    <source>
        <dbReference type="Proteomes" id="UP000886523"/>
    </source>
</evidence>
<feature type="domain" description="PAS" evidence="4">
    <location>
        <begin position="443"/>
        <end position="491"/>
    </location>
</feature>
<protein>
    <recommendedName>
        <fullName evidence="4">PAS domain-containing protein</fullName>
    </recommendedName>
</protein>
<dbReference type="Pfam" id="PF13426">
    <property type="entry name" value="PAS_9"/>
    <property type="match status" value="1"/>
</dbReference>
<dbReference type="CDD" id="cd00130">
    <property type="entry name" value="PAS"/>
    <property type="match status" value="2"/>
</dbReference>
<dbReference type="OrthoDB" id="447251at2759"/>
<dbReference type="InterPro" id="IPR035965">
    <property type="entry name" value="PAS-like_dom_sf"/>
</dbReference>
<comment type="caution">
    <text evidence="5">The sequence shown here is derived from an EMBL/GenBank/DDBJ whole genome shotgun (WGS) entry which is preliminary data.</text>
</comment>
<reference evidence="5" key="1">
    <citation type="journal article" date="2020" name="Nat. Commun.">
        <title>Large-scale genome sequencing of mycorrhizal fungi provides insights into the early evolution of symbiotic traits.</title>
        <authorList>
            <person name="Miyauchi S."/>
            <person name="Kiss E."/>
            <person name="Kuo A."/>
            <person name="Drula E."/>
            <person name="Kohler A."/>
            <person name="Sanchez-Garcia M."/>
            <person name="Morin E."/>
            <person name="Andreopoulos B."/>
            <person name="Barry K.W."/>
            <person name="Bonito G."/>
            <person name="Buee M."/>
            <person name="Carver A."/>
            <person name="Chen C."/>
            <person name="Cichocki N."/>
            <person name="Clum A."/>
            <person name="Culley D."/>
            <person name="Crous P.W."/>
            <person name="Fauchery L."/>
            <person name="Girlanda M."/>
            <person name="Hayes R.D."/>
            <person name="Keri Z."/>
            <person name="LaButti K."/>
            <person name="Lipzen A."/>
            <person name="Lombard V."/>
            <person name="Magnuson J."/>
            <person name="Maillard F."/>
            <person name="Murat C."/>
            <person name="Nolan M."/>
            <person name="Ohm R.A."/>
            <person name="Pangilinan J."/>
            <person name="Pereira M.F."/>
            <person name="Perotto S."/>
            <person name="Peter M."/>
            <person name="Pfister S."/>
            <person name="Riley R."/>
            <person name="Sitrit Y."/>
            <person name="Stielow J.B."/>
            <person name="Szollosi G."/>
            <person name="Zifcakova L."/>
            <person name="Stursova M."/>
            <person name="Spatafora J.W."/>
            <person name="Tedersoo L."/>
            <person name="Vaario L.M."/>
            <person name="Yamada A."/>
            <person name="Yan M."/>
            <person name="Wang P."/>
            <person name="Xu J."/>
            <person name="Bruns T."/>
            <person name="Baldrian P."/>
            <person name="Vilgalys R."/>
            <person name="Dunand C."/>
            <person name="Henrissat B."/>
            <person name="Grigoriev I.V."/>
            <person name="Hibbett D."/>
            <person name="Nagy L.G."/>
            <person name="Martin F.M."/>
        </authorList>
    </citation>
    <scope>NUCLEOTIDE SEQUENCE</scope>
    <source>
        <strain evidence="5">UP504</strain>
    </source>
</reference>
<dbReference type="GO" id="GO:0005634">
    <property type="term" value="C:nucleus"/>
    <property type="evidence" value="ECO:0007669"/>
    <property type="project" value="TreeGrafter"/>
</dbReference>
<sequence>MDYNTGHNGVYHHLLIDQNNPQYMSQASEVNIYDPYSFGITPDTFAEPHFQVPSFLDAPPPDSENLATFMANSSYPQESRWPDHPLKPLDNAFVQQADQRDVRDSSQYLSFPNHGLPSPRGSFSQSPSRLASFFSTSVFPDLGTELTGYSLEEIIGRNCRFLQSPTGVVHKGETRRFTDDRAVAHIRTSLDARRECQVSFINYRKNSESFINLVTIIPIKWDSDDFRYLVGFQVDLERQPNAILRMMNDGSYSVNYSMLENRAVGADRRPLISDRLRKIIGGAGTSGSPLSADQERETLNMMILEHSDDFIHVLSLKGSIQYVSPSVKYVLEYTPEELFGKTISDIAHPSDVVPVMRELKEASVGQQPLSVLSSTLLAQHYFQQAKLVHLLFRIRRKKSGYGRKSIVFSGRIRRMPTLQWSLIADEGGLSDPDCWTHVSIDGGLFLVVSSGAHDILGRPAQEVVGTRIKDWVGPEDHASVDLTLSEARNGVYGNSPRSLTCMRVGRGGGPPQAIVIAFYPPDTHPPPNSTNRASVPIALSHSVQDYSSRSSLFPPASHAMPISNDPGRRAIPLVHELNTNLFQELETTRGTSWQFELQQLRITNLNMQNEIDALIANQEQNPGPSQAQVL</sequence>
<dbReference type="NCBIfam" id="TIGR00229">
    <property type="entry name" value="sensory_box"/>
    <property type="match status" value="1"/>
</dbReference>
<dbReference type="InterPro" id="IPR013656">
    <property type="entry name" value="PAS_4"/>
</dbReference>
<dbReference type="Proteomes" id="UP000886523">
    <property type="component" value="Unassembled WGS sequence"/>
</dbReference>
<evidence type="ECO:0000256" key="2">
    <source>
        <dbReference type="ARBA" id="ARBA00022643"/>
    </source>
</evidence>
<dbReference type="PROSITE" id="PS50112">
    <property type="entry name" value="PAS"/>
    <property type="match status" value="2"/>
</dbReference>
<evidence type="ECO:0000256" key="1">
    <source>
        <dbReference type="ARBA" id="ARBA00022630"/>
    </source>
</evidence>
<dbReference type="SMART" id="SM00086">
    <property type="entry name" value="PAC"/>
    <property type="match status" value="1"/>
</dbReference>
<dbReference type="PANTHER" id="PTHR47429:SF7">
    <property type="entry name" value="GATA-FACTOR"/>
    <property type="match status" value="1"/>
</dbReference>
<keyword evidence="2" id="KW-0288">FMN</keyword>
<keyword evidence="6" id="KW-1185">Reference proteome</keyword>
<dbReference type="SUPFAM" id="SSF55785">
    <property type="entry name" value="PYP-like sensor domain (PAS domain)"/>
    <property type="match status" value="3"/>
</dbReference>